<protein>
    <submittedName>
        <fullName evidence="1">Uncharacterized protein</fullName>
    </submittedName>
</protein>
<accession>A0A1C3UJV8</accession>
<reference evidence="2" key="1">
    <citation type="submission" date="2016-08" db="EMBL/GenBank/DDBJ databases">
        <authorList>
            <person name="Varghese N."/>
            <person name="Submissions Spin"/>
        </authorList>
    </citation>
    <scope>NUCLEOTIDE SEQUENCE [LARGE SCALE GENOMIC DNA]</scope>
    <source>
        <strain evidence="2">HAMBI 2975</strain>
    </source>
</reference>
<evidence type="ECO:0000313" key="2">
    <source>
        <dbReference type="Proteomes" id="UP000199101"/>
    </source>
</evidence>
<organism evidence="1 2">
    <name type="scientific">Rhizobium multihospitium</name>
    <dbReference type="NCBI Taxonomy" id="410764"/>
    <lineage>
        <taxon>Bacteria</taxon>
        <taxon>Pseudomonadati</taxon>
        <taxon>Pseudomonadota</taxon>
        <taxon>Alphaproteobacteria</taxon>
        <taxon>Hyphomicrobiales</taxon>
        <taxon>Rhizobiaceae</taxon>
        <taxon>Rhizobium/Agrobacterium group</taxon>
        <taxon>Rhizobium</taxon>
    </lineage>
</organism>
<evidence type="ECO:0000313" key="1">
    <source>
        <dbReference type="EMBL" id="SCB15714.1"/>
    </source>
</evidence>
<keyword evidence="2" id="KW-1185">Reference proteome</keyword>
<sequence length="55" mass="5793">MGGGSMFGFKSPGWADHAPALDEANRAICSTAIGVICAMQRIMGHLYSTQLFMSG</sequence>
<dbReference type="STRING" id="410764.GA0061103_2335"/>
<proteinExistence type="predicted"/>
<name>A0A1C3UJV8_9HYPH</name>
<dbReference type="AlphaFoldDB" id="A0A1C3UJV8"/>
<dbReference type="Proteomes" id="UP000199101">
    <property type="component" value="Unassembled WGS sequence"/>
</dbReference>
<dbReference type="EMBL" id="FMAG01000001">
    <property type="protein sequence ID" value="SCB15714.1"/>
    <property type="molecule type" value="Genomic_DNA"/>
</dbReference>
<gene>
    <name evidence="1" type="ORF">GA0061103_2335</name>
</gene>